<dbReference type="RefSeq" id="WP_131557272.1">
    <property type="nucleotide sequence ID" value="NZ_SJSN01000004.1"/>
</dbReference>
<dbReference type="AlphaFoldDB" id="A0A4R0P6Y5"/>
<accession>A0A4R0P6Y5</accession>
<dbReference type="OrthoDB" id="756036at2"/>
<name>A0A4R0P6Y5_9SPHI</name>
<evidence type="ECO:0000313" key="2">
    <source>
        <dbReference type="Proteomes" id="UP000291485"/>
    </source>
</evidence>
<dbReference type="PROSITE" id="PS51257">
    <property type="entry name" value="PROKAR_LIPOPROTEIN"/>
    <property type="match status" value="1"/>
</dbReference>
<evidence type="ECO:0000313" key="1">
    <source>
        <dbReference type="EMBL" id="TCD11258.1"/>
    </source>
</evidence>
<gene>
    <name evidence="1" type="ORF">EZ449_07145</name>
</gene>
<dbReference type="EMBL" id="SJSN01000004">
    <property type="protein sequence ID" value="TCD11258.1"/>
    <property type="molecule type" value="Genomic_DNA"/>
</dbReference>
<protein>
    <submittedName>
        <fullName evidence="1">Uncharacterized protein</fullName>
    </submittedName>
</protein>
<proteinExistence type="predicted"/>
<organism evidence="1 2">
    <name type="scientific">Pedobacter frigidisoli</name>
    <dbReference type="NCBI Taxonomy" id="2530455"/>
    <lineage>
        <taxon>Bacteria</taxon>
        <taxon>Pseudomonadati</taxon>
        <taxon>Bacteroidota</taxon>
        <taxon>Sphingobacteriia</taxon>
        <taxon>Sphingobacteriales</taxon>
        <taxon>Sphingobacteriaceae</taxon>
        <taxon>Pedobacter</taxon>
    </lineage>
</organism>
<reference evidence="1 2" key="1">
    <citation type="submission" date="2019-02" db="EMBL/GenBank/DDBJ databases">
        <title>Pedobacter sp. RP-3-11 sp. nov., isolated from Arctic soil.</title>
        <authorList>
            <person name="Dahal R.H."/>
        </authorList>
    </citation>
    <scope>NUCLEOTIDE SEQUENCE [LARGE SCALE GENOMIC DNA]</scope>
    <source>
        <strain evidence="1 2">RP-3-11</strain>
    </source>
</reference>
<dbReference type="Proteomes" id="UP000291485">
    <property type="component" value="Unassembled WGS sequence"/>
</dbReference>
<sequence length="190" mass="21943">MLRKPILLPILLILFAFLYSCTPKLYVDEDKRYEAGTLTELQIDSLHQFLKQNERLSLRDTIIIKYDFNKDACWNELSNQNAEFINNVRWAFQKNIIDKAAKRPKVSIYQYREIGENFSQIKSKGLEIETDPGFLKRLLFKEATSCGTSAIVLPDGKFLLVKSDPQFSALLLNAKSIEEKLYQSLVKTAK</sequence>
<comment type="caution">
    <text evidence="1">The sequence shown here is derived from an EMBL/GenBank/DDBJ whole genome shotgun (WGS) entry which is preliminary data.</text>
</comment>
<keyword evidence="2" id="KW-1185">Reference proteome</keyword>